<dbReference type="InterPro" id="IPR030616">
    <property type="entry name" value="Aur-like"/>
</dbReference>
<organism evidence="14 15">
    <name type="scientific">Adineta steineri</name>
    <dbReference type="NCBI Taxonomy" id="433720"/>
    <lineage>
        <taxon>Eukaryota</taxon>
        <taxon>Metazoa</taxon>
        <taxon>Spiralia</taxon>
        <taxon>Gnathifera</taxon>
        <taxon>Rotifera</taxon>
        <taxon>Eurotatoria</taxon>
        <taxon>Bdelloidea</taxon>
        <taxon>Adinetida</taxon>
        <taxon>Adinetidae</taxon>
        <taxon>Adineta</taxon>
    </lineage>
</organism>
<dbReference type="GO" id="GO:0005524">
    <property type="term" value="F:ATP binding"/>
    <property type="evidence" value="ECO:0007669"/>
    <property type="project" value="UniProtKB-UniRule"/>
</dbReference>
<evidence type="ECO:0000256" key="10">
    <source>
        <dbReference type="PIRSR" id="PIRSR630616-3"/>
    </source>
</evidence>
<evidence type="ECO:0000256" key="1">
    <source>
        <dbReference type="ARBA" id="ARBA00022527"/>
    </source>
</evidence>
<dbReference type="AlphaFoldDB" id="A0A814NAZ4"/>
<evidence type="ECO:0000313" key="15">
    <source>
        <dbReference type="Proteomes" id="UP000663891"/>
    </source>
</evidence>
<proteinExistence type="inferred from homology"/>
<dbReference type="SUPFAM" id="SSF56112">
    <property type="entry name" value="Protein kinase-like (PK-like)"/>
    <property type="match status" value="1"/>
</dbReference>
<dbReference type="InterPro" id="IPR011009">
    <property type="entry name" value="Kinase-like_dom_sf"/>
</dbReference>
<evidence type="ECO:0000256" key="12">
    <source>
        <dbReference type="RuleBase" id="RU000304"/>
    </source>
</evidence>
<evidence type="ECO:0000256" key="7">
    <source>
        <dbReference type="ARBA" id="ARBA00048679"/>
    </source>
</evidence>
<dbReference type="OrthoDB" id="539158at2759"/>
<comment type="catalytic activity">
    <reaction evidence="7">
        <text>L-seryl-[protein] + ATP = O-phospho-L-seryl-[protein] + ADP + H(+)</text>
        <dbReference type="Rhea" id="RHEA:17989"/>
        <dbReference type="Rhea" id="RHEA-COMP:9863"/>
        <dbReference type="Rhea" id="RHEA-COMP:11604"/>
        <dbReference type="ChEBI" id="CHEBI:15378"/>
        <dbReference type="ChEBI" id="CHEBI:29999"/>
        <dbReference type="ChEBI" id="CHEBI:30616"/>
        <dbReference type="ChEBI" id="CHEBI:83421"/>
        <dbReference type="ChEBI" id="CHEBI:456216"/>
        <dbReference type="EC" id="2.7.11.1"/>
    </reaction>
</comment>
<feature type="cross-link" description="Glycyl lysine isopeptide (Lys-Gly) (interchain with G-Cter in SUMO2)" evidence="10">
    <location>
        <position position="125"/>
    </location>
</feature>
<dbReference type="InterPro" id="IPR000719">
    <property type="entry name" value="Prot_kinase_dom"/>
</dbReference>
<reference evidence="14" key="1">
    <citation type="submission" date="2021-02" db="EMBL/GenBank/DDBJ databases">
        <authorList>
            <person name="Nowell W R."/>
        </authorList>
    </citation>
    <scope>NUCLEOTIDE SEQUENCE</scope>
</reference>
<name>A0A814NAZ4_9BILA</name>
<comment type="similarity">
    <text evidence="12">Belongs to the protein kinase superfamily.</text>
</comment>
<dbReference type="EMBL" id="CAJNON010000194">
    <property type="protein sequence ID" value="CAF1089057.1"/>
    <property type="molecule type" value="Genomic_DNA"/>
</dbReference>
<dbReference type="Gene3D" id="3.30.200.20">
    <property type="entry name" value="Phosphorylase Kinase, domain 1"/>
    <property type="match status" value="1"/>
</dbReference>
<keyword evidence="1 12" id="KW-0723">Serine/threonine-protein kinase</keyword>
<evidence type="ECO:0000259" key="13">
    <source>
        <dbReference type="PROSITE" id="PS50011"/>
    </source>
</evidence>
<evidence type="ECO:0000256" key="3">
    <source>
        <dbReference type="ARBA" id="ARBA00022741"/>
    </source>
</evidence>
<keyword evidence="4" id="KW-0418">Kinase</keyword>
<evidence type="ECO:0000256" key="8">
    <source>
        <dbReference type="PIRSR" id="PIRSR630616-1"/>
    </source>
</evidence>
<dbReference type="InterPro" id="IPR008271">
    <property type="entry name" value="Ser/Thr_kinase_AS"/>
</dbReference>
<comment type="caution">
    <text evidence="14">The sequence shown here is derived from an EMBL/GenBank/DDBJ whole genome shotgun (WGS) entry which is preliminary data.</text>
</comment>
<dbReference type="Pfam" id="PF00069">
    <property type="entry name" value="Pkinase"/>
    <property type="match status" value="1"/>
</dbReference>
<evidence type="ECO:0000256" key="11">
    <source>
        <dbReference type="PROSITE-ProRule" id="PRU10141"/>
    </source>
</evidence>
<dbReference type="PROSITE" id="PS00108">
    <property type="entry name" value="PROTEIN_KINASE_ST"/>
    <property type="match status" value="1"/>
</dbReference>
<evidence type="ECO:0000256" key="5">
    <source>
        <dbReference type="ARBA" id="ARBA00022840"/>
    </source>
</evidence>
<dbReference type="PROSITE" id="PS00107">
    <property type="entry name" value="PROTEIN_KINASE_ATP"/>
    <property type="match status" value="1"/>
</dbReference>
<evidence type="ECO:0000256" key="4">
    <source>
        <dbReference type="ARBA" id="ARBA00022777"/>
    </source>
</evidence>
<keyword evidence="5 9" id="KW-0067">ATP-binding</keyword>
<dbReference type="Proteomes" id="UP000663891">
    <property type="component" value="Unassembled WGS sequence"/>
</dbReference>
<dbReference type="SMART" id="SM00220">
    <property type="entry name" value="S_TKc"/>
    <property type="match status" value="1"/>
</dbReference>
<evidence type="ECO:0000256" key="9">
    <source>
        <dbReference type="PIRSR" id="PIRSR630616-2"/>
    </source>
</evidence>
<feature type="binding site" evidence="9">
    <location>
        <position position="141"/>
    </location>
    <ligand>
        <name>ATP</name>
        <dbReference type="ChEBI" id="CHEBI:30616"/>
    </ligand>
</feature>
<dbReference type="Gene3D" id="1.10.510.10">
    <property type="entry name" value="Transferase(Phosphotransferase) domain 1"/>
    <property type="match status" value="1"/>
</dbReference>
<comment type="catalytic activity">
    <reaction evidence="6">
        <text>L-threonyl-[protein] + ATP = O-phospho-L-threonyl-[protein] + ADP + H(+)</text>
        <dbReference type="Rhea" id="RHEA:46608"/>
        <dbReference type="Rhea" id="RHEA-COMP:11060"/>
        <dbReference type="Rhea" id="RHEA-COMP:11605"/>
        <dbReference type="ChEBI" id="CHEBI:15378"/>
        <dbReference type="ChEBI" id="CHEBI:30013"/>
        <dbReference type="ChEBI" id="CHEBI:30616"/>
        <dbReference type="ChEBI" id="CHEBI:61977"/>
        <dbReference type="ChEBI" id="CHEBI:456216"/>
        <dbReference type="EC" id="2.7.11.1"/>
    </reaction>
</comment>
<dbReference type="PANTHER" id="PTHR24350">
    <property type="entry name" value="SERINE/THREONINE-PROTEIN KINASE IAL-RELATED"/>
    <property type="match status" value="1"/>
</dbReference>
<feature type="binding site" evidence="9">
    <location>
        <begin position="78"/>
        <end position="80"/>
    </location>
    <ligand>
        <name>ATP</name>
        <dbReference type="ChEBI" id="CHEBI:30616"/>
    </ligand>
</feature>
<dbReference type="InterPro" id="IPR017441">
    <property type="entry name" value="Protein_kinase_ATP_BS"/>
</dbReference>
<dbReference type="PROSITE" id="PS50011">
    <property type="entry name" value="PROTEIN_KINASE_DOM"/>
    <property type="match status" value="1"/>
</dbReference>
<protein>
    <recommendedName>
        <fullName evidence="13">Protein kinase domain-containing protein</fullName>
    </recommendedName>
</protein>
<feature type="binding site" evidence="9 11">
    <location>
        <position position="31"/>
    </location>
    <ligand>
        <name>ATP</name>
        <dbReference type="ChEBI" id="CHEBI:30616"/>
    </ligand>
</feature>
<evidence type="ECO:0000256" key="2">
    <source>
        <dbReference type="ARBA" id="ARBA00022679"/>
    </source>
</evidence>
<feature type="binding site" evidence="9">
    <location>
        <begin position="127"/>
        <end position="128"/>
    </location>
    <ligand>
        <name>ATP</name>
        <dbReference type="ChEBI" id="CHEBI:30616"/>
    </ligand>
</feature>
<feature type="domain" description="Protein kinase" evidence="13">
    <location>
        <begin position="2"/>
        <end position="199"/>
    </location>
</feature>
<keyword evidence="2" id="KW-0808">Transferase</keyword>
<evidence type="ECO:0000256" key="6">
    <source>
        <dbReference type="ARBA" id="ARBA00047899"/>
    </source>
</evidence>
<keyword evidence="3 9" id="KW-0547">Nucleotide-binding</keyword>
<sequence>MWQFTETLGEGAYGEVVLAKNINTNEFAAVKVIDINRLKGNDVVIRKEIDLHKLFRHENIIRFYGYKQQYSNYYLFLEYAAGGELFDKIEPDVGMPEYLAQHYFKQVVAGMAYLHSLGVAHRDLKPENLLVANNNILKICDFGLATLFRSQTTKEERKLTTYCGTAPYSSPEVKRLFHTSSTLTNGNNSVNQLQEAMDT</sequence>
<dbReference type="GO" id="GO:0004674">
    <property type="term" value="F:protein serine/threonine kinase activity"/>
    <property type="evidence" value="ECO:0007669"/>
    <property type="project" value="UniProtKB-KW"/>
</dbReference>
<feature type="active site" description="Proton acceptor" evidence="8">
    <location>
        <position position="123"/>
    </location>
</feature>
<gene>
    <name evidence="14" type="ORF">VCS650_LOCUS19454</name>
</gene>
<evidence type="ECO:0000313" key="14">
    <source>
        <dbReference type="EMBL" id="CAF1089057.1"/>
    </source>
</evidence>
<dbReference type="FunFam" id="1.10.510.10:FF:000571">
    <property type="entry name" value="Maternal embryonic leucine zipper kinase"/>
    <property type="match status" value="1"/>
</dbReference>
<accession>A0A814NAZ4</accession>